<reference evidence="2 3" key="1">
    <citation type="journal article" date="2011" name="J. Bacteriol.">
        <title>Complete genome sequence of Polymorphum gilvum SL003B-26A1T, a crude oil-degrading bacterium from oil-polluted saline soil.</title>
        <authorList>
            <person name="Li S.G."/>
            <person name="Tang Y.Q."/>
            <person name="Nie Y."/>
            <person name="Cai M."/>
            <person name="Wu X.L."/>
        </authorList>
    </citation>
    <scope>NUCLEOTIDE SEQUENCE [LARGE SCALE GENOMIC DNA]</scope>
    <source>
        <strain evidence="3">LMG 25793 / CGMCC 1.9160 / SL003B-26A1</strain>
    </source>
</reference>
<organism evidence="2 3">
    <name type="scientific">Polymorphum gilvum (strain LMG 25793 / CGMCC 1.9160 / SL003B-26A1)</name>
    <dbReference type="NCBI Taxonomy" id="991905"/>
    <lineage>
        <taxon>Bacteria</taxon>
        <taxon>Pseudomonadati</taxon>
        <taxon>Pseudomonadota</taxon>
        <taxon>Alphaproteobacteria</taxon>
        <taxon>Rhodobacterales</taxon>
        <taxon>Paracoccaceae</taxon>
        <taxon>Polymorphum</taxon>
    </lineage>
</organism>
<accession>F2IWP8</accession>
<dbReference type="Proteomes" id="UP000008130">
    <property type="component" value="Chromosome"/>
</dbReference>
<feature type="region of interest" description="Disordered" evidence="1">
    <location>
        <begin position="1"/>
        <end position="28"/>
    </location>
</feature>
<sequence length="463" mass="50763">MGPRAYHAPGEGPHAFASSLPGYQETGRDPVPAEVAALGLTAGARADRSTLNFGWWPFLVLRDGRPVAVAPDRDSGLALDLFPDSDIQGGTQEDPEVTHLAYRRTGDRITVEGRRFLSRKATIEHDGMRVPGYALEEVTGEISSGPQEGCFRLRTETTRLIYREGMTQPVAHHRDNQPFSNLTVCLSVVETSELPDGVQAHRLLARISGEKGLTPRRASDHHGQQWQGYLIGFSPAVAGAIPGDGHLVARGDADFRGHELVARVNRFAAEIERGIDAHRFDLAEGQIASLNALLADLDAAGIAWHWARRPTAAGVERYRALVEATELYRLAHLDTQARVNDVRQQLEMLRSTFSGNVVKAMLRSTIDWMNVVPTDPLSGLSGYSDLSGALMLPQTLMAWRENAARDGSILASQIAAIRQFEALEAALETRMDEIVAARRALFERIHANDEERALVLDAALRAR</sequence>
<evidence type="ECO:0000256" key="1">
    <source>
        <dbReference type="SAM" id="MobiDB-lite"/>
    </source>
</evidence>
<dbReference type="HOGENOM" id="CLU_590324_0_0_5"/>
<evidence type="ECO:0000313" key="2">
    <source>
        <dbReference type="EMBL" id="ADZ70373.1"/>
    </source>
</evidence>
<name>F2IWP8_POLGS</name>
<dbReference type="EMBL" id="CP002568">
    <property type="protein sequence ID" value="ADZ70373.1"/>
    <property type="molecule type" value="Genomic_DNA"/>
</dbReference>
<dbReference type="AlphaFoldDB" id="F2IWP8"/>
<evidence type="ECO:0000313" key="3">
    <source>
        <dbReference type="Proteomes" id="UP000008130"/>
    </source>
</evidence>
<proteinExistence type="predicted"/>
<protein>
    <submittedName>
        <fullName evidence="2">Uncharacterized protein</fullName>
    </submittedName>
</protein>
<gene>
    <name evidence="2" type="ordered locus">SL003B_1947</name>
</gene>
<dbReference type="KEGG" id="pgv:SL003B_1947"/>
<dbReference type="eggNOG" id="ENOG5033QNH">
    <property type="taxonomic scope" value="Bacteria"/>
</dbReference>
<keyword evidence="3" id="KW-1185">Reference proteome</keyword>